<reference evidence="1 2" key="1">
    <citation type="submission" date="2019-05" db="EMBL/GenBank/DDBJ databases">
        <title>Mikania micrantha, genome provides insights into the molecular mechanism of rapid growth.</title>
        <authorList>
            <person name="Liu B."/>
        </authorList>
    </citation>
    <scope>NUCLEOTIDE SEQUENCE [LARGE SCALE GENOMIC DNA]</scope>
    <source>
        <strain evidence="1">NLD-2019</strain>
        <tissue evidence="1">Leaf</tissue>
    </source>
</reference>
<dbReference type="Proteomes" id="UP000326396">
    <property type="component" value="Linkage Group LG2"/>
</dbReference>
<evidence type="ECO:0000313" key="2">
    <source>
        <dbReference type="Proteomes" id="UP000326396"/>
    </source>
</evidence>
<keyword evidence="2" id="KW-1185">Reference proteome</keyword>
<dbReference type="AlphaFoldDB" id="A0A5N6NF98"/>
<name>A0A5N6NF98_9ASTR</name>
<evidence type="ECO:0000313" key="1">
    <source>
        <dbReference type="EMBL" id="KAD4585933.1"/>
    </source>
</evidence>
<protein>
    <submittedName>
        <fullName evidence="1">Uncharacterized protein</fullName>
    </submittedName>
</protein>
<gene>
    <name evidence="1" type="ORF">E3N88_23534</name>
</gene>
<comment type="caution">
    <text evidence="1">The sequence shown here is derived from an EMBL/GenBank/DDBJ whole genome shotgun (WGS) entry which is preliminary data.</text>
</comment>
<accession>A0A5N6NF98</accession>
<dbReference type="EMBL" id="SZYD01000012">
    <property type="protein sequence ID" value="KAD4585933.1"/>
    <property type="molecule type" value="Genomic_DNA"/>
</dbReference>
<organism evidence="1 2">
    <name type="scientific">Mikania micrantha</name>
    <name type="common">bitter vine</name>
    <dbReference type="NCBI Taxonomy" id="192012"/>
    <lineage>
        <taxon>Eukaryota</taxon>
        <taxon>Viridiplantae</taxon>
        <taxon>Streptophyta</taxon>
        <taxon>Embryophyta</taxon>
        <taxon>Tracheophyta</taxon>
        <taxon>Spermatophyta</taxon>
        <taxon>Magnoliopsida</taxon>
        <taxon>eudicotyledons</taxon>
        <taxon>Gunneridae</taxon>
        <taxon>Pentapetalae</taxon>
        <taxon>asterids</taxon>
        <taxon>campanulids</taxon>
        <taxon>Asterales</taxon>
        <taxon>Asteraceae</taxon>
        <taxon>Asteroideae</taxon>
        <taxon>Heliantheae alliance</taxon>
        <taxon>Eupatorieae</taxon>
        <taxon>Mikania</taxon>
    </lineage>
</organism>
<proteinExistence type="predicted"/>
<sequence length="69" mass="8103">MRKKLSTAVREGFRGFPLILFTALRDRFLNASPRRAIQELEEAFGKHWRARRPCLHVISSWSIFILNCS</sequence>